<sequence length="283" mass="33046">MSVEVRQRSKTEMEIRVFISSTPRNFSAFQYIKKLTVWVAGSHMNGEVIGHIARQFRNVTSLKIERRDTDWDGSCTIMSWNEDDDTFLANGLKDHPALQDFSLVGFAKATPISKISQALCTIPKLASVELTSDHRSIRPVLPSLPADILQQLLQTLSHRMKMIGVFPETNEYCEILQKAYIQDMCRLHIFLHFSDTNSHKPSRFAYYLREVMKLNQRQMGRRDNHVSNSFLKLSSARGRNFSLDCVFLLLRENPWLCDQRNNLKTRRKKRWTPRRLFKLLKNL</sequence>
<name>A0A7S4T3Q2_9STRA</name>
<protein>
    <submittedName>
        <fullName evidence="1">Uncharacterized protein</fullName>
    </submittedName>
</protein>
<dbReference type="AlphaFoldDB" id="A0A7S4T3Q2"/>
<gene>
    <name evidence="1" type="ORF">DBRI00130_LOCUS41694</name>
</gene>
<dbReference type="EMBL" id="HBNS01057965">
    <property type="protein sequence ID" value="CAE4662711.1"/>
    <property type="molecule type" value="Transcribed_RNA"/>
</dbReference>
<organism evidence="1">
    <name type="scientific">Ditylum brightwellii</name>
    <dbReference type="NCBI Taxonomy" id="49249"/>
    <lineage>
        <taxon>Eukaryota</taxon>
        <taxon>Sar</taxon>
        <taxon>Stramenopiles</taxon>
        <taxon>Ochrophyta</taxon>
        <taxon>Bacillariophyta</taxon>
        <taxon>Mediophyceae</taxon>
        <taxon>Lithodesmiophycidae</taxon>
        <taxon>Lithodesmiales</taxon>
        <taxon>Lithodesmiaceae</taxon>
        <taxon>Ditylum</taxon>
    </lineage>
</organism>
<proteinExistence type="predicted"/>
<reference evidence="1" key="1">
    <citation type="submission" date="2021-01" db="EMBL/GenBank/DDBJ databases">
        <authorList>
            <person name="Corre E."/>
            <person name="Pelletier E."/>
            <person name="Niang G."/>
            <person name="Scheremetjew M."/>
            <person name="Finn R."/>
            <person name="Kale V."/>
            <person name="Holt S."/>
            <person name="Cochrane G."/>
            <person name="Meng A."/>
            <person name="Brown T."/>
            <person name="Cohen L."/>
        </authorList>
    </citation>
    <scope>NUCLEOTIDE SEQUENCE</scope>
    <source>
        <strain evidence="1">GSO104</strain>
    </source>
</reference>
<evidence type="ECO:0000313" key="1">
    <source>
        <dbReference type="EMBL" id="CAE4662711.1"/>
    </source>
</evidence>
<accession>A0A7S4T3Q2</accession>